<comment type="caution">
    <text evidence="2">The sequence shown here is derived from an EMBL/GenBank/DDBJ whole genome shotgun (WGS) entry which is preliminary data.</text>
</comment>
<proteinExistence type="predicted"/>
<name>A0ABP8VTT5_9ACTN</name>
<evidence type="ECO:0008006" key="4">
    <source>
        <dbReference type="Google" id="ProtNLM"/>
    </source>
</evidence>
<evidence type="ECO:0000313" key="2">
    <source>
        <dbReference type="EMBL" id="GAA4670406.1"/>
    </source>
</evidence>
<reference evidence="3" key="1">
    <citation type="journal article" date="2019" name="Int. J. Syst. Evol. Microbiol.">
        <title>The Global Catalogue of Microorganisms (GCM) 10K type strain sequencing project: providing services to taxonomists for standard genome sequencing and annotation.</title>
        <authorList>
            <consortium name="The Broad Institute Genomics Platform"/>
            <consortium name="The Broad Institute Genome Sequencing Center for Infectious Disease"/>
            <person name="Wu L."/>
            <person name="Ma J."/>
        </authorList>
    </citation>
    <scope>NUCLEOTIDE SEQUENCE [LARGE SCALE GENOMIC DNA]</scope>
    <source>
        <strain evidence="3">JCM 18127</strain>
    </source>
</reference>
<dbReference type="Proteomes" id="UP001500621">
    <property type="component" value="Unassembled WGS sequence"/>
</dbReference>
<dbReference type="RefSeq" id="WP_345262349.1">
    <property type="nucleotide sequence ID" value="NZ_BAABIM010000001.1"/>
</dbReference>
<feature type="region of interest" description="Disordered" evidence="1">
    <location>
        <begin position="1"/>
        <end position="20"/>
    </location>
</feature>
<evidence type="ECO:0000313" key="3">
    <source>
        <dbReference type="Proteomes" id="UP001500621"/>
    </source>
</evidence>
<dbReference type="EMBL" id="BAABIM010000001">
    <property type="protein sequence ID" value="GAA4670406.1"/>
    <property type="molecule type" value="Genomic_DNA"/>
</dbReference>
<evidence type="ECO:0000256" key="1">
    <source>
        <dbReference type="SAM" id="MobiDB-lite"/>
    </source>
</evidence>
<organism evidence="2 3">
    <name type="scientific">Nocardioides nanhaiensis</name>
    <dbReference type="NCBI Taxonomy" id="1476871"/>
    <lineage>
        <taxon>Bacteria</taxon>
        <taxon>Bacillati</taxon>
        <taxon>Actinomycetota</taxon>
        <taxon>Actinomycetes</taxon>
        <taxon>Propionibacteriales</taxon>
        <taxon>Nocardioidaceae</taxon>
        <taxon>Nocardioides</taxon>
    </lineage>
</organism>
<protein>
    <recommendedName>
        <fullName evidence="4">Nucleotidyl transferase AbiEii/AbiGii toxin family protein</fullName>
    </recommendedName>
</protein>
<accession>A0ABP8VTT5</accession>
<keyword evidence="3" id="KW-1185">Reference proteome</keyword>
<sequence length="161" mass="17827">MTSTAPLPDPADLPERPALPTLPGLPGWAVHTCPDLLVLTGRPGTGGVRPEVRVELISLGGPADPPDVRSWRAVDLHVLRRHSHGFDVEDEDCFELHGRDVHYRRYAWLEGRRDLLGEEWAWALPGLGALVAARLHRADYGRWCDLTEDLADLVVAQLGRP</sequence>
<gene>
    <name evidence="2" type="ORF">GCM10023226_03720</name>
</gene>